<protein>
    <submittedName>
        <fullName evidence="1">Uncharacterized protein</fullName>
    </submittedName>
</protein>
<name>A0A9P5XCK2_9AGAR</name>
<evidence type="ECO:0000313" key="1">
    <source>
        <dbReference type="EMBL" id="KAF9448504.1"/>
    </source>
</evidence>
<dbReference type="AlphaFoldDB" id="A0A9P5XCK2"/>
<sequence length="55" mass="6463">MTMIALRSPGLWLERSLELGMADVQIHDAESYRHRQGSVPRHTYKCYSEAMMRPR</sequence>
<gene>
    <name evidence="1" type="ORF">P691DRAFT_800655</name>
</gene>
<keyword evidence="2" id="KW-1185">Reference proteome</keyword>
<dbReference type="Proteomes" id="UP000807342">
    <property type="component" value="Unassembled WGS sequence"/>
</dbReference>
<proteinExistence type="predicted"/>
<comment type="caution">
    <text evidence="1">The sequence shown here is derived from an EMBL/GenBank/DDBJ whole genome shotgun (WGS) entry which is preliminary data.</text>
</comment>
<organism evidence="1 2">
    <name type="scientific">Macrolepiota fuliginosa MF-IS2</name>
    <dbReference type="NCBI Taxonomy" id="1400762"/>
    <lineage>
        <taxon>Eukaryota</taxon>
        <taxon>Fungi</taxon>
        <taxon>Dikarya</taxon>
        <taxon>Basidiomycota</taxon>
        <taxon>Agaricomycotina</taxon>
        <taxon>Agaricomycetes</taxon>
        <taxon>Agaricomycetidae</taxon>
        <taxon>Agaricales</taxon>
        <taxon>Agaricineae</taxon>
        <taxon>Agaricaceae</taxon>
        <taxon>Macrolepiota</taxon>
    </lineage>
</organism>
<evidence type="ECO:0000313" key="2">
    <source>
        <dbReference type="Proteomes" id="UP000807342"/>
    </source>
</evidence>
<dbReference type="EMBL" id="MU151159">
    <property type="protein sequence ID" value="KAF9448504.1"/>
    <property type="molecule type" value="Genomic_DNA"/>
</dbReference>
<accession>A0A9P5XCK2</accession>
<reference evidence="1" key="1">
    <citation type="submission" date="2020-11" db="EMBL/GenBank/DDBJ databases">
        <authorList>
            <consortium name="DOE Joint Genome Institute"/>
            <person name="Ahrendt S."/>
            <person name="Riley R."/>
            <person name="Andreopoulos W."/>
            <person name="Labutti K."/>
            <person name="Pangilinan J."/>
            <person name="Ruiz-Duenas F.J."/>
            <person name="Barrasa J.M."/>
            <person name="Sanchez-Garcia M."/>
            <person name="Camarero S."/>
            <person name="Miyauchi S."/>
            <person name="Serrano A."/>
            <person name="Linde D."/>
            <person name="Babiker R."/>
            <person name="Drula E."/>
            <person name="Ayuso-Fernandez I."/>
            <person name="Pacheco R."/>
            <person name="Padilla G."/>
            <person name="Ferreira P."/>
            <person name="Barriuso J."/>
            <person name="Kellner H."/>
            <person name="Castanera R."/>
            <person name="Alfaro M."/>
            <person name="Ramirez L."/>
            <person name="Pisabarro A.G."/>
            <person name="Kuo A."/>
            <person name="Tritt A."/>
            <person name="Lipzen A."/>
            <person name="He G."/>
            <person name="Yan M."/>
            <person name="Ng V."/>
            <person name="Cullen D."/>
            <person name="Martin F."/>
            <person name="Rosso M.-N."/>
            <person name="Henrissat B."/>
            <person name="Hibbett D."/>
            <person name="Martinez A.T."/>
            <person name="Grigoriev I.V."/>
        </authorList>
    </citation>
    <scope>NUCLEOTIDE SEQUENCE</scope>
    <source>
        <strain evidence="1">MF-IS2</strain>
    </source>
</reference>